<reference evidence="9" key="2">
    <citation type="submission" date="2017-05" db="UniProtKB">
        <authorList>
            <consortium name="EnsemblMetazoa"/>
        </authorList>
    </citation>
    <scope>IDENTIFICATION</scope>
</reference>
<organism evidence="9">
    <name type="scientific">Amphimedon queenslandica</name>
    <name type="common">Sponge</name>
    <dbReference type="NCBI Taxonomy" id="400682"/>
    <lineage>
        <taxon>Eukaryota</taxon>
        <taxon>Metazoa</taxon>
        <taxon>Porifera</taxon>
        <taxon>Demospongiae</taxon>
        <taxon>Heteroscleromorpha</taxon>
        <taxon>Haplosclerida</taxon>
        <taxon>Niphatidae</taxon>
        <taxon>Amphimedon</taxon>
    </lineage>
</organism>
<evidence type="ECO:0000256" key="3">
    <source>
        <dbReference type="ARBA" id="ARBA00023157"/>
    </source>
</evidence>
<evidence type="ECO:0000313" key="9">
    <source>
        <dbReference type="EnsemblMetazoa" id="Aqu2.1.16564_001"/>
    </source>
</evidence>
<reference evidence="10" key="1">
    <citation type="journal article" date="2010" name="Nature">
        <title>The Amphimedon queenslandica genome and the evolution of animal complexity.</title>
        <authorList>
            <person name="Srivastava M."/>
            <person name="Simakov O."/>
            <person name="Chapman J."/>
            <person name="Fahey B."/>
            <person name="Gauthier M.E."/>
            <person name="Mitros T."/>
            <person name="Richards G.S."/>
            <person name="Conaco C."/>
            <person name="Dacre M."/>
            <person name="Hellsten U."/>
            <person name="Larroux C."/>
            <person name="Putnam N.H."/>
            <person name="Stanke M."/>
            <person name="Adamska M."/>
            <person name="Darling A."/>
            <person name="Degnan S.M."/>
            <person name="Oakley T.H."/>
            <person name="Plachetzki D.C."/>
            <person name="Zhai Y."/>
            <person name="Adamski M."/>
            <person name="Calcino A."/>
            <person name="Cummins S.F."/>
            <person name="Goodstein D.M."/>
            <person name="Harris C."/>
            <person name="Jackson D.J."/>
            <person name="Leys S.P."/>
            <person name="Shu S."/>
            <person name="Woodcroft B.J."/>
            <person name="Vervoort M."/>
            <person name="Kosik K.S."/>
            <person name="Manning G."/>
            <person name="Degnan B.M."/>
            <person name="Rokhsar D.S."/>
        </authorList>
    </citation>
    <scope>NUCLEOTIDE SEQUENCE [LARGE SCALE GENOMIC DNA]</scope>
</reference>
<proteinExistence type="predicted"/>
<feature type="domain" description="SRCR" evidence="8">
    <location>
        <begin position="32"/>
        <end position="124"/>
    </location>
</feature>
<dbReference type="KEGG" id="aqu:109586815"/>
<dbReference type="Pfam" id="PF00530">
    <property type="entry name" value="SRCR"/>
    <property type="match status" value="1"/>
</dbReference>
<sequence length="343" mass="38429">MFLKILTVTSIFIYTVASDEGDQLWDVKLDPLQLYHHNESWITICYDGISINVAHVACRQKGFINATTFKISDSPVVSDCVITQVLCPSTSNYSIYGETNIMRCNISDPVPKKKTCRSAKIICNTKHTLVKTNPYKGQVHLVDSNTATPADGTVEVHFGNEWYHVCNNAAFTNTVADSICRQYGYTGHDTWATETPSVKSLKSINATEYTCTSETGSFECFTHCMIPSKYKIIGSCDEHVRLTCKFNITKKYLTSGSRSQCALDEDSHRDIIIIGVLSSLLFISLLALFIISLLFCCKKIKKMKHHGGRSRKIQSNKIVGDDFQLNDRKPLKDYYQSGYGSAD</sequence>
<dbReference type="GO" id="GO:0016020">
    <property type="term" value="C:membrane"/>
    <property type="evidence" value="ECO:0007669"/>
    <property type="project" value="InterPro"/>
</dbReference>
<feature type="transmembrane region" description="Helical" evidence="6">
    <location>
        <begin position="271"/>
        <end position="296"/>
    </location>
</feature>
<dbReference type="InterPro" id="IPR001190">
    <property type="entry name" value="SRCR"/>
</dbReference>
<evidence type="ECO:0000256" key="5">
    <source>
        <dbReference type="PROSITE-ProRule" id="PRU00196"/>
    </source>
</evidence>
<evidence type="ECO:0000259" key="8">
    <source>
        <dbReference type="PROSITE" id="PS50287"/>
    </source>
</evidence>
<dbReference type="SMART" id="SM00202">
    <property type="entry name" value="SR"/>
    <property type="match status" value="1"/>
</dbReference>
<gene>
    <name evidence="9" type="primary">109586815</name>
</gene>
<dbReference type="EnsemblMetazoa" id="Aqu2.1.16564_001">
    <property type="protein sequence ID" value="Aqu2.1.16564_001"/>
    <property type="gene ID" value="Aqu2.1.16564"/>
</dbReference>
<name>A0A1X7TNL9_AMPQE</name>
<dbReference type="SUPFAM" id="SSF56487">
    <property type="entry name" value="SRCR-like"/>
    <property type="match status" value="2"/>
</dbReference>
<evidence type="ECO:0000256" key="7">
    <source>
        <dbReference type="SAM" id="SignalP"/>
    </source>
</evidence>
<feature type="signal peptide" evidence="7">
    <location>
        <begin position="1"/>
        <end position="18"/>
    </location>
</feature>
<dbReference type="Gene3D" id="3.10.250.10">
    <property type="entry name" value="SRCR-like domain"/>
    <property type="match status" value="2"/>
</dbReference>
<dbReference type="PANTHER" id="PTHR19331">
    <property type="entry name" value="SCAVENGER RECEPTOR DOMAIN-CONTAINING"/>
    <property type="match status" value="1"/>
</dbReference>
<evidence type="ECO:0000256" key="2">
    <source>
        <dbReference type="ARBA" id="ARBA00022737"/>
    </source>
</evidence>
<keyword evidence="6" id="KW-0812">Transmembrane</keyword>
<feature type="chain" id="PRO_5012281899" description="SRCR domain-containing protein" evidence="7">
    <location>
        <begin position="19"/>
        <end position="343"/>
    </location>
</feature>
<accession>A0A1X7TNL9</accession>
<feature type="domain" description="SRCR" evidence="8">
    <location>
        <begin position="139"/>
        <end position="245"/>
    </location>
</feature>
<keyword evidence="6" id="KW-0472">Membrane</keyword>
<dbReference type="OrthoDB" id="6380398at2759"/>
<comment type="caution">
    <text evidence="5">Lacks conserved residue(s) required for the propagation of feature annotation.</text>
</comment>
<evidence type="ECO:0000256" key="6">
    <source>
        <dbReference type="SAM" id="Phobius"/>
    </source>
</evidence>
<evidence type="ECO:0000313" key="10">
    <source>
        <dbReference type="Proteomes" id="UP000007879"/>
    </source>
</evidence>
<dbReference type="PROSITE" id="PS50287">
    <property type="entry name" value="SRCR_2"/>
    <property type="match status" value="2"/>
</dbReference>
<evidence type="ECO:0000256" key="4">
    <source>
        <dbReference type="ARBA" id="ARBA00023180"/>
    </source>
</evidence>
<dbReference type="Proteomes" id="UP000007879">
    <property type="component" value="Unassembled WGS sequence"/>
</dbReference>
<keyword evidence="6" id="KW-1133">Transmembrane helix</keyword>
<dbReference type="PANTHER" id="PTHR19331:SF465">
    <property type="entry name" value="EGG PEPTIDE SPERACT RECEPTOR"/>
    <property type="match status" value="1"/>
</dbReference>
<dbReference type="InterPro" id="IPR036772">
    <property type="entry name" value="SRCR-like_dom_sf"/>
</dbReference>
<keyword evidence="10" id="KW-1185">Reference proteome</keyword>
<protein>
    <recommendedName>
        <fullName evidence="8">SRCR domain-containing protein</fullName>
    </recommendedName>
</protein>
<keyword evidence="2" id="KW-0677">Repeat</keyword>
<dbReference type="EnsemblMetazoa" id="XM_020003030.1">
    <property type="protein sequence ID" value="XP_019858589.1"/>
    <property type="gene ID" value="LOC109586815"/>
</dbReference>
<keyword evidence="1 7" id="KW-0732">Signal</keyword>
<dbReference type="InParanoid" id="A0A1X7TNL9"/>
<dbReference type="AlphaFoldDB" id="A0A1X7TNL9"/>
<keyword evidence="3" id="KW-1015">Disulfide bond</keyword>
<evidence type="ECO:0000256" key="1">
    <source>
        <dbReference type="ARBA" id="ARBA00022729"/>
    </source>
</evidence>
<keyword evidence="4" id="KW-0325">Glycoprotein</keyword>